<dbReference type="InterPro" id="IPR053150">
    <property type="entry name" value="Teicoplanin_resist-assoc"/>
</dbReference>
<evidence type="ECO:0000313" key="4">
    <source>
        <dbReference type="Proteomes" id="UP000198806"/>
    </source>
</evidence>
<name>A0A1I5C7E5_9FIRM</name>
<feature type="transmembrane region" description="Helical" evidence="1">
    <location>
        <begin position="7"/>
        <end position="26"/>
    </location>
</feature>
<proteinExistence type="predicted"/>
<dbReference type="InterPro" id="IPR006976">
    <property type="entry name" value="VanZ-like"/>
</dbReference>
<evidence type="ECO:0000313" key="3">
    <source>
        <dbReference type="EMBL" id="SFN82571.1"/>
    </source>
</evidence>
<dbReference type="EMBL" id="FOWD01000002">
    <property type="protein sequence ID" value="SFN82571.1"/>
    <property type="molecule type" value="Genomic_DNA"/>
</dbReference>
<dbReference type="Pfam" id="PF04892">
    <property type="entry name" value="VanZ"/>
    <property type="match status" value="1"/>
</dbReference>
<protein>
    <submittedName>
        <fullName evidence="3">Glycopeptide antibiotics resistance protein</fullName>
    </submittedName>
</protein>
<dbReference type="AlphaFoldDB" id="A0A1I5C7E5"/>
<keyword evidence="4" id="KW-1185">Reference proteome</keyword>
<feature type="transmembrane region" description="Helical" evidence="1">
    <location>
        <begin position="64"/>
        <end position="85"/>
    </location>
</feature>
<dbReference type="RefSeq" id="WP_242960806.1">
    <property type="nucleotide sequence ID" value="NZ_BAABFM010000017.1"/>
</dbReference>
<evidence type="ECO:0000259" key="2">
    <source>
        <dbReference type="Pfam" id="PF04892"/>
    </source>
</evidence>
<gene>
    <name evidence="3" type="ORF">SAMN04489757_102166</name>
</gene>
<evidence type="ECO:0000256" key="1">
    <source>
        <dbReference type="SAM" id="Phobius"/>
    </source>
</evidence>
<dbReference type="Proteomes" id="UP000198806">
    <property type="component" value="Unassembled WGS sequence"/>
</dbReference>
<accession>A0A1I5C7E5</accession>
<dbReference type="STRING" id="1527.SAMN04489757_102166"/>
<keyword evidence="1" id="KW-0812">Transmembrane</keyword>
<keyword evidence="1" id="KW-1133">Transmembrane helix</keyword>
<keyword evidence="1" id="KW-0472">Membrane</keyword>
<feature type="domain" description="VanZ-like" evidence="2">
    <location>
        <begin position="13"/>
        <end position="140"/>
    </location>
</feature>
<sequence>MKSVVVTISRVLFILYIIMLAYFLFFSERYGRTIVSNEYRYNLTVLKEVRRFITYRQLIGFESFVVNIFGNIFAFAPFGFMLPIISNQNRKFWNVTFLSLEFSLTVELIQLLFKVGIFDVDDIIMNTIGGMIGYLCFFIAYKIYKSFHNT</sequence>
<dbReference type="PANTHER" id="PTHR36834:SF1">
    <property type="entry name" value="INTEGRAL MEMBRANE PROTEIN"/>
    <property type="match status" value="1"/>
</dbReference>
<feature type="transmembrane region" description="Helical" evidence="1">
    <location>
        <begin position="123"/>
        <end position="144"/>
    </location>
</feature>
<dbReference type="PANTHER" id="PTHR36834">
    <property type="entry name" value="MEMBRANE PROTEIN-RELATED"/>
    <property type="match status" value="1"/>
</dbReference>
<reference evidence="3 4" key="1">
    <citation type="submission" date="2016-10" db="EMBL/GenBank/DDBJ databases">
        <authorList>
            <person name="de Groot N.N."/>
        </authorList>
    </citation>
    <scope>NUCLEOTIDE SEQUENCE [LARGE SCALE GENOMIC DNA]</scope>
    <source>
        <strain evidence="3 4">DSM 1283</strain>
    </source>
</reference>
<organism evidence="3 4">
    <name type="scientific">Anaerocolumna aminovalerica</name>
    <dbReference type="NCBI Taxonomy" id="1527"/>
    <lineage>
        <taxon>Bacteria</taxon>
        <taxon>Bacillati</taxon>
        <taxon>Bacillota</taxon>
        <taxon>Clostridia</taxon>
        <taxon>Lachnospirales</taxon>
        <taxon>Lachnospiraceae</taxon>
        <taxon>Anaerocolumna</taxon>
    </lineage>
</organism>